<accession>A0A6S6M199</accession>
<dbReference type="InterPro" id="IPR000868">
    <property type="entry name" value="Isochorismatase-like_dom"/>
</dbReference>
<dbReference type="Pfam" id="PF00857">
    <property type="entry name" value="Isochorismatase"/>
    <property type="match status" value="1"/>
</dbReference>
<dbReference type="InterPro" id="IPR036380">
    <property type="entry name" value="Isochorismatase-like_sf"/>
</dbReference>
<dbReference type="SUPFAM" id="SSF52499">
    <property type="entry name" value="Isochorismatase-like hydrolases"/>
    <property type="match status" value="1"/>
</dbReference>
<protein>
    <submittedName>
        <fullName evidence="3">Isochorismatase</fullName>
    </submittedName>
</protein>
<dbReference type="GO" id="GO:0016787">
    <property type="term" value="F:hydrolase activity"/>
    <property type="evidence" value="ECO:0007669"/>
    <property type="project" value="UniProtKB-KW"/>
</dbReference>
<dbReference type="PANTHER" id="PTHR43540:SF1">
    <property type="entry name" value="ISOCHORISMATASE HYDROLASE"/>
    <property type="match status" value="1"/>
</dbReference>
<name>A0A6S6M199_9BACT</name>
<evidence type="ECO:0000259" key="2">
    <source>
        <dbReference type="Pfam" id="PF00857"/>
    </source>
</evidence>
<dbReference type="KEGG" id="gbn:GEOBRER4_23230"/>
<keyword evidence="4" id="KW-1185">Reference proteome</keyword>
<dbReference type="Proteomes" id="UP000515472">
    <property type="component" value="Chromosome"/>
</dbReference>
<dbReference type="EMBL" id="AP023213">
    <property type="protein sequence ID" value="BCG47573.1"/>
    <property type="molecule type" value="Genomic_DNA"/>
</dbReference>
<gene>
    <name evidence="3" type="ORF">GEOBRER4_n2410</name>
</gene>
<dbReference type="PANTHER" id="PTHR43540">
    <property type="entry name" value="PEROXYUREIDOACRYLATE/UREIDOACRYLATE AMIDOHYDROLASE-RELATED"/>
    <property type="match status" value="1"/>
</dbReference>
<reference evidence="3 4" key="1">
    <citation type="submission" date="2020-06" db="EMBL/GenBank/DDBJ databases">
        <title>Interaction of electrochemicaly active bacteria, Geobacter bremensis R4 on different carbon anode.</title>
        <authorList>
            <person name="Meng L."/>
            <person name="Yoshida N."/>
        </authorList>
    </citation>
    <scope>NUCLEOTIDE SEQUENCE [LARGE SCALE GENOMIC DNA]</scope>
    <source>
        <strain evidence="3 4">R4</strain>
    </source>
</reference>
<organism evidence="3 4">
    <name type="scientific">Citrifermentans bremense</name>
    <dbReference type="NCBI Taxonomy" id="60035"/>
    <lineage>
        <taxon>Bacteria</taxon>
        <taxon>Pseudomonadati</taxon>
        <taxon>Thermodesulfobacteriota</taxon>
        <taxon>Desulfuromonadia</taxon>
        <taxon>Geobacterales</taxon>
        <taxon>Geobacteraceae</taxon>
        <taxon>Citrifermentans</taxon>
    </lineage>
</organism>
<keyword evidence="1" id="KW-0378">Hydrolase</keyword>
<proteinExistence type="predicted"/>
<dbReference type="InterPro" id="IPR050272">
    <property type="entry name" value="Isochorismatase-like_hydrls"/>
</dbReference>
<feature type="domain" description="Isochorismatase-like" evidence="2">
    <location>
        <begin position="14"/>
        <end position="160"/>
    </location>
</feature>
<dbReference type="AlphaFoldDB" id="A0A6S6M199"/>
<dbReference type="Gene3D" id="3.40.50.850">
    <property type="entry name" value="Isochorismatase-like"/>
    <property type="match status" value="1"/>
</dbReference>
<evidence type="ECO:0000313" key="4">
    <source>
        <dbReference type="Proteomes" id="UP000515472"/>
    </source>
</evidence>
<dbReference type="CDD" id="cd01014">
    <property type="entry name" value="nicotinamidase_related"/>
    <property type="match status" value="1"/>
</dbReference>
<sequence length="193" mass="20441">MSQAAKEHKGENGTCLILVDIQNDYFPGGSMELAGIEEAAANAKLLLEQCRKSGTPVVHIQHIAARPGATFFVPGTDGAEISQMVAPAAGESIVIKNFPNSFRGTSLLELLAARQIKDLVICGAMSHMCIDATTRAAFDLGFDCTVVEDACATRDLQFQGRTVKAADVHASFMSALAIPYAKIVSTEEALGQL</sequence>
<dbReference type="RefSeq" id="WP_185242452.1">
    <property type="nucleotide sequence ID" value="NZ_AP023213.1"/>
</dbReference>
<evidence type="ECO:0000313" key="3">
    <source>
        <dbReference type="EMBL" id="BCG47573.1"/>
    </source>
</evidence>
<evidence type="ECO:0000256" key="1">
    <source>
        <dbReference type="ARBA" id="ARBA00022801"/>
    </source>
</evidence>